<dbReference type="SMART" id="SM00635">
    <property type="entry name" value="BID_2"/>
    <property type="match status" value="1"/>
</dbReference>
<gene>
    <name evidence="4" type="ORF">I6N96_13830</name>
</gene>
<dbReference type="Gene3D" id="2.60.40.1080">
    <property type="match status" value="1"/>
</dbReference>
<accession>A0ABS4CLJ6</accession>
<evidence type="ECO:0000259" key="3">
    <source>
        <dbReference type="SMART" id="SM00635"/>
    </source>
</evidence>
<dbReference type="InterPro" id="IPR008964">
    <property type="entry name" value="Invasin/intimin_cell_adhesion"/>
</dbReference>
<keyword evidence="2" id="KW-0677">Repeat</keyword>
<dbReference type="InterPro" id="IPR011047">
    <property type="entry name" value="Quinoprotein_ADH-like_sf"/>
</dbReference>
<evidence type="ECO:0000256" key="2">
    <source>
        <dbReference type="ARBA" id="ARBA00022737"/>
    </source>
</evidence>
<evidence type="ECO:0000256" key="1">
    <source>
        <dbReference type="ARBA" id="ARBA00022614"/>
    </source>
</evidence>
<dbReference type="InterPro" id="IPR025875">
    <property type="entry name" value="Leu-rich_rpt_4"/>
</dbReference>
<dbReference type="SMART" id="SM00369">
    <property type="entry name" value="LRR_TYP"/>
    <property type="match status" value="3"/>
</dbReference>
<dbReference type="InterPro" id="IPR003343">
    <property type="entry name" value="Big_2"/>
</dbReference>
<sequence length="816" mass="89391">MEKRKLGTCFMLGLAVGVVGLCSPIVLAEEPGVSANVRLGTELPVGSVALLPEITQSRLGWSPYNYTSNSALKDSNWAQPDKVTTSVDDEGNILTAVTDTGTNKVYLHAYQKQTNTLLKTVTIDYSTMPLYGHFYFAPDGYCYLIVGQANSEENNDKTVIEVRKYDQEGNMQGVAELKGGVVFAYMKGITEPFKAGQTRVALEGTELAIHTNRMMYKDSNGVAHQSNLIFSVDTSTMSLTNKNWNKGYQSHSMNQFVQADEGKFVTLGHGDAYGRGIELFTFSDGKEYMLQPFDGAHGANFTGATMSGFEITEQSYLVSGRLIPQSTQTVNGVTTGAKMNAFVLSVDKATMTTTFNWLTKFGEAETAYVGDSRLIKINNDRYVYLYTVFDDIKGANPKTIYTLLDGQGTVLSEESFEGMCFTANSQPIVTDNKLTWVSPDSTSGKITYLYQLDITNPNKPTLVTELSSEVLPEKIEITANRKELAIGETAILTAVVTPDDSTDKSVVWSVDDEQIAAISADGVVTAKAAGIVTITAKTHNGKTASVQLTVIKASTEDVVDIPDTELRKMINTQLRQAEDAEITKAQMEKLVSLSVPLNGLEIKIKSLTGLEYATNLSHLTMYSNEIESIEPLRNLTKLTYLRLHKNNISDLSPLTNLVNLTNISLDSNQISDLTPLKNLTKLTILQLSNNQISDITPLRNLTKLGTLNLAGNSICDFTPMENITATRFSSGGDSQKIEMTGYINGNGEVTIKDPVKYGSNMSIESINFYSRGGQKIGDELHWKVSKTATWLPFAYKGTINGQSVTINITVYLEYKE</sequence>
<dbReference type="InterPro" id="IPR032675">
    <property type="entry name" value="LRR_dom_sf"/>
</dbReference>
<dbReference type="InterPro" id="IPR001611">
    <property type="entry name" value="Leu-rich_rpt"/>
</dbReference>
<dbReference type="RefSeq" id="WP_209558139.1">
    <property type="nucleotide sequence ID" value="NZ_JAEDXU010000007.1"/>
</dbReference>
<dbReference type="Proteomes" id="UP000673375">
    <property type="component" value="Unassembled WGS sequence"/>
</dbReference>
<evidence type="ECO:0000313" key="4">
    <source>
        <dbReference type="EMBL" id="MBP1047359.1"/>
    </source>
</evidence>
<dbReference type="InterPro" id="IPR003591">
    <property type="entry name" value="Leu-rich_rpt_typical-subtyp"/>
</dbReference>
<dbReference type="SUPFAM" id="SSF50998">
    <property type="entry name" value="Quinoprotein alcohol dehydrogenase-like"/>
    <property type="match status" value="1"/>
</dbReference>
<evidence type="ECO:0000313" key="5">
    <source>
        <dbReference type="Proteomes" id="UP000673375"/>
    </source>
</evidence>
<dbReference type="PANTHER" id="PTHR46652:SF3">
    <property type="entry name" value="LEUCINE-RICH REPEAT-CONTAINING PROTEIN 9"/>
    <property type="match status" value="1"/>
</dbReference>
<dbReference type="PROSITE" id="PS51450">
    <property type="entry name" value="LRR"/>
    <property type="match status" value="4"/>
</dbReference>
<keyword evidence="1" id="KW-0433">Leucine-rich repeat</keyword>
<comment type="caution">
    <text evidence="4">The sequence shown here is derived from an EMBL/GenBank/DDBJ whole genome shotgun (WGS) entry which is preliminary data.</text>
</comment>
<dbReference type="Gene3D" id="3.80.10.10">
    <property type="entry name" value="Ribonuclease Inhibitor"/>
    <property type="match status" value="1"/>
</dbReference>
<dbReference type="Pfam" id="PF12799">
    <property type="entry name" value="LRR_4"/>
    <property type="match status" value="2"/>
</dbReference>
<dbReference type="InterPro" id="IPR050836">
    <property type="entry name" value="SDS22/Internalin_LRR"/>
</dbReference>
<dbReference type="SMART" id="SM00365">
    <property type="entry name" value="LRR_SD22"/>
    <property type="match status" value="5"/>
</dbReference>
<dbReference type="SUPFAM" id="SSF49373">
    <property type="entry name" value="Invasin/intimin cell-adhesion fragments"/>
    <property type="match status" value="1"/>
</dbReference>
<protein>
    <submittedName>
        <fullName evidence="4">Leucine-rich repeat domain-containing protein</fullName>
    </submittedName>
</protein>
<name>A0ABS4CLJ6_9ENTE</name>
<dbReference type="Pfam" id="PF02368">
    <property type="entry name" value="Big_2"/>
    <property type="match status" value="1"/>
</dbReference>
<dbReference type="EMBL" id="JAEDXU010000007">
    <property type="protein sequence ID" value="MBP1047359.1"/>
    <property type="molecule type" value="Genomic_DNA"/>
</dbReference>
<keyword evidence="5" id="KW-1185">Reference proteome</keyword>
<proteinExistence type="predicted"/>
<dbReference type="PANTHER" id="PTHR46652">
    <property type="entry name" value="LEUCINE-RICH REPEAT AND IQ DOMAIN-CONTAINING PROTEIN 1-RELATED"/>
    <property type="match status" value="1"/>
</dbReference>
<dbReference type="SUPFAM" id="SSF52058">
    <property type="entry name" value="L domain-like"/>
    <property type="match status" value="1"/>
</dbReference>
<feature type="domain" description="BIG2" evidence="3">
    <location>
        <begin position="471"/>
        <end position="548"/>
    </location>
</feature>
<reference evidence="4 5" key="1">
    <citation type="submission" date="2020-12" db="EMBL/GenBank/DDBJ databases">
        <title>Vagococcus allomyrinae sp. nov. and Enterococcus lavae sp. nov., isolated from the larvae of Allomyrina dichotoma.</title>
        <authorList>
            <person name="Lee S.D."/>
        </authorList>
    </citation>
    <scope>NUCLEOTIDE SEQUENCE [LARGE SCALE GENOMIC DNA]</scope>
    <source>
        <strain evidence="4 5">BWM-S5</strain>
    </source>
</reference>
<organism evidence="4 5">
    <name type="scientific">Enterococcus larvae</name>
    <dbReference type="NCBI Taxonomy" id="2794352"/>
    <lineage>
        <taxon>Bacteria</taxon>
        <taxon>Bacillati</taxon>
        <taxon>Bacillota</taxon>
        <taxon>Bacilli</taxon>
        <taxon>Lactobacillales</taxon>
        <taxon>Enterococcaceae</taxon>
        <taxon>Enterococcus</taxon>
    </lineage>
</organism>